<feature type="transmembrane region" description="Helical" evidence="1">
    <location>
        <begin position="178"/>
        <end position="197"/>
    </location>
</feature>
<dbReference type="PANTHER" id="PTHR34391:SF2">
    <property type="entry name" value="TRP C-TERMINAL DOMAIN-CONTAINING PROTEIN"/>
    <property type="match status" value="1"/>
</dbReference>
<keyword evidence="1" id="KW-1133">Transmembrane helix</keyword>
<keyword evidence="1" id="KW-0812">Transmembrane</keyword>
<dbReference type="InterPro" id="IPR040410">
    <property type="entry name" value="UPF0658_Golgi"/>
</dbReference>
<feature type="transmembrane region" description="Helical" evidence="1">
    <location>
        <begin position="373"/>
        <end position="392"/>
    </location>
</feature>
<dbReference type="AlphaFoldDB" id="M2R9E0"/>
<evidence type="ECO:0000256" key="1">
    <source>
        <dbReference type="SAM" id="Phobius"/>
    </source>
</evidence>
<organism evidence="2 3">
    <name type="scientific">Ceriporiopsis subvermispora (strain B)</name>
    <name type="common">White-rot fungus</name>
    <name type="synonym">Gelatoporia subvermispora</name>
    <dbReference type="NCBI Taxonomy" id="914234"/>
    <lineage>
        <taxon>Eukaryota</taxon>
        <taxon>Fungi</taxon>
        <taxon>Dikarya</taxon>
        <taxon>Basidiomycota</taxon>
        <taxon>Agaricomycotina</taxon>
        <taxon>Agaricomycetes</taxon>
        <taxon>Polyporales</taxon>
        <taxon>Gelatoporiaceae</taxon>
        <taxon>Gelatoporia</taxon>
    </lineage>
</organism>
<dbReference type="EMBL" id="KB445801">
    <property type="protein sequence ID" value="EMD35052.1"/>
    <property type="molecule type" value="Genomic_DNA"/>
</dbReference>
<dbReference type="PANTHER" id="PTHR34391">
    <property type="entry name" value="UPF0658 GOLGI APPARATUS MEMBRANE PROTEIN C1952.10C-RELATED"/>
    <property type="match status" value="1"/>
</dbReference>
<feature type="transmembrane region" description="Helical" evidence="1">
    <location>
        <begin position="303"/>
        <end position="326"/>
    </location>
</feature>
<dbReference type="Proteomes" id="UP000016930">
    <property type="component" value="Unassembled WGS sequence"/>
</dbReference>
<accession>M2R9E0</accession>
<dbReference type="GO" id="GO:0005794">
    <property type="term" value="C:Golgi apparatus"/>
    <property type="evidence" value="ECO:0007669"/>
    <property type="project" value="TreeGrafter"/>
</dbReference>
<evidence type="ECO:0000313" key="3">
    <source>
        <dbReference type="Proteomes" id="UP000016930"/>
    </source>
</evidence>
<evidence type="ECO:0000313" key="2">
    <source>
        <dbReference type="EMBL" id="EMD35052.1"/>
    </source>
</evidence>
<dbReference type="HOGENOM" id="CLU_021809_2_0_1"/>
<feature type="transmembrane region" description="Helical" evidence="1">
    <location>
        <begin position="404"/>
        <end position="429"/>
    </location>
</feature>
<feature type="transmembrane region" description="Helical" evidence="1">
    <location>
        <begin position="346"/>
        <end position="366"/>
    </location>
</feature>
<gene>
    <name evidence="2" type="ORF">CERSUDRAFT_85786</name>
</gene>
<dbReference type="OrthoDB" id="3263941at2759"/>
<sequence>MATLRYRIRTQFQAVYARITLTPTTVAFLILSLVTCVALALIQAVLYYTDENAASLALGVLHEAQIPTNQVAWVTGPNSHPTLRLCTSIPYGNQNACTTVFPGNVTSQRSCMDYDTLSTVHTASGVTLQPVQDFTSGAIEGVCLGDFGNNTRRFLSAQCAETLVYPAYVLDNTRREDLALVFSQIWLVAISLFAVSYNSIPHVLAVICTRVISTGWSAFALWRTTHVEQRFAGLLVQPGTPCSINLFPSYFSTRIAVQISDVALNAVGLFASLYLGAQLVKLYSKSTFQRAGPPPSVIKIYRYFLAIFVFLQLCVFFLVVAMSLWVDQLFNSPISLISSHTKLYDALFIFTVITFLPWIAMGWFAVRRECSRLMTLFLVICLAYVVGWATMFDSKVFRWTFMQWPFFACVTVVSFCVLVISGGFGVVCWRNFGEGLAHYLHVEAVLAESGFAQEVFTHDTEPDKSRLHSPTALSDRPTVKRDHNWSWKDNEMERPPIYMVDLEDHRF</sequence>
<proteinExistence type="predicted"/>
<name>M2R9E0_CERS8</name>
<protein>
    <submittedName>
        <fullName evidence="2">Uncharacterized protein</fullName>
    </submittedName>
</protein>
<feature type="transmembrane region" description="Helical" evidence="1">
    <location>
        <begin position="26"/>
        <end position="48"/>
    </location>
</feature>
<keyword evidence="1" id="KW-0472">Membrane</keyword>
<reference evidence="2 3" key="1">
    <citation type="journal article" date="2012" name="Proc. Natl. Acad. Sci. U.S.A.">
        <title>Comparative genomics of Ceriporiopsis subvermispora and Phanerochaete chrysosporium provide insight into selective ligninolysis.</title>
        <authorList>
            <person name="Fernandez-Fueyo E."/>
            <person name="Ruiz-Duenas F.J."/>
            <person name="Ferreira P."/>
            <person name="Floudas D."/>
            <person name="Hibbett D.S."/>
            <person name="Canessa P."/>
            <person name="Larrondo L.F."/>
            <person name="James T.Y."/>
            <person name="Seelenfreund D."/>
            <person name="Lobos S."/>
            <person name="Polanco R."/>
            <person name="Tello M."/>
            <person name="Honda Y."/>
            <person name="Watanabe T."/>
            <person name="Watanabe T."/>
            <person name="Ryu J.S."/>
            <person name="Kubicek C.P."/>
            <person name="Schmoll M."/>
            <person name="Gaskell J."/>
            <person name="Hammel K.E."/>
            <person name="St John F.J."/>
            <person name="Vanden Wymelenberg A."/>
            <person name="Sabat G."/>
            <person name="Splinter BonDurant S."/>
            <person name="Syed K."/>
            <person name="Yadav J.S."/>
            <person name="Doddapaneni H."/>
            <person name="Subramanian V."/>
            <person name="Lavin J.L."/>
            <person name="Oguiza J.A."/>
            <person name="Perez G."/>
            <person name="Pisabarro A.G."/>
            <person name="Ramirez L."/>
            <person name="Santoyo F."/>
            <person name="Master E."/>
            <person name="Coutinho P.M."/>
            <person name="Henrissat B."/>
            <person name="Lombard V."/>
            <person name="Magnuson J.K."/>
            <person name="Kuees U."/>
            <person name="Hori C."/>
            <person name="Igarashi K."/>
            <person name="Samejima M."/>
            <person name="Held B.W."/>
            <person name="Barry K.W."/>
            <person name="LaButti K.M."/>
            <person name="Lapidus A."/>
            <person name="Lindquist E.A."/>
            <person name="Lucas S.M."/>
            <person name="Riley R."/>
            <person name="Salamov A.A."/>
            <person name="Hoffmeister D."/>
            <person name="Schwenk D."/>
            <person name="Hadar Y."/>
            <person name="Yarden O."/>
            <person name="de Vries R.P."/>
            <person name="Wiebenga A."/>
            <person name="Stenlid J."/>
            <person name="Eastwood D."/>
            <person name="Grigoriev I.V."/>
            <person name="Berka R.M."/>
            <person name="Blanchette R.A."/>
            <person name="Kersten P."/>
            <person name="Martinez A.T."/>
            <person name="Vicuna R."/>
            <person name="Cullen D."/>
        </authorList>
    </citation>
    <scope>NUCLEOTIDE SEQUENCE [LARGE SCALE GENOMIC DNA]</scope>
    <source>
        <strain evidence="2 3">B</strain>
    </source>
</reference>
<keyword evidence="3" id="KW-1185">Reference proteome</keyword>